<reference evidence="4 5" key="1">
    <citation type="submission" date="2018-03" db="EMBL/GenBank/DDBJ databases">
        <title>Aquarubrobacter algicola gen. nov., sp. nov., a novel actinobacterium isolated from shallow eutrophic lake during the end of cyanobacterial harmful algal blooms.</title>
        <authorList>
            <person name="Chun S.J."/>
        </authorList>
    </citation>
    <scope>NUCLEOTIDE SEQUENCE [LARGE SCALE GENOMIC DNA]</scope>
    <source>
        <strain evidence="4 5">Seoho-28</strain>
    </source>
</reference>
<dbReference type="PROSITE" id="PS50977">
    <property type="entry name" value="HTH_TETR_2"/>
    <property type="match status" value="1"/>
</dbReference>
<dbReference type="GO" id="GO:0003677">
    <property type="term" value="F:DNA binding"/>
    <property type="evidence" value="ECO:0007669"/>
    <property type="project" value="UniProtKB-UniRule"/>
</dbReference>
<evidence type="ECO:0000313" key="5">
    <source>
        <dbReference type="Proteomes" id="UP000240739"/>
    </source>
</evidence>
<dbReference type="SUPFAM" id="SSF46689">
    <property type="entry name" value="Homeodomain-like"/>
    <property type="match status" value="1"/>
</dbReference>
<dbReference type="InterPro" id="IPR050624">
    <property type="entry name" value="HTH-type_Tx_Regulator"/>
</dbReference>
<organism evidence="4 5">
    <name type="scientific">Paraconexibacter algicola</name>
    <dbReference type="NCBI Taxonomy" id="2133960"/>
    <lineage>
        <taxon>Bacteria</taxon>
        <taxon>Bacillati</taxon>
        <taxon>Actinomycetota</taxon>
        <taxon>Thermoleophilia</taxon>
        <taxon>Solirubrobacterales</taxon>
        <taxon>Paraconexibacteraceae</taxon>
        <taxon>Paraconexibacter</taxon>
    </lineage>
</organism>
<comment type="caution">
    <text evidence="4">The sequence shown here is derived from an EMBL/GenBank/DDBJ whole genome shotgun (WGS) entry which is preliminary data.</text>
</comment>
<name>A0A2T4UG09_9ACTN</name>
<evidence type="ECO:0000313" key="4">
    <source>
        <dbReference type="EMBL" id="PTL58176.1"/>
    </source>
</evidence>
<accession>A0A2T4UG09</accession>
<dbReference type="PANTHER" id="PTHR43479">
    <property type="entry name" value="ACREF/ENVCD OPERON REPRESSOR-RELATED"/>
    <property type="match status" value="1"/>
</dbReference>
<dbReference type="PANTHER" id="PTHR43479:SF11">
    <property type="entry name" value="ACREF_ENVCD OPERON REPRESSOR-RELATED"/>
    <property type="match status" value="1"/>
</dbReference>
<dbReference type="Pfam" id="PF21306">
    <property type="entry name" value="TetR_C_40"/>
    <property type="match status" value="1"/>
</dbReference>
<keyword evidence="1 2" id="KW-0238">DNA-binding</keyword>
<dbReference type="EMBL" id="PYYB01000001">
    <property type="protein sequence ID" value="PTL58176.1"/>
    <property type="molecule type" value="Genomic_DNA"/>
</dbReference>
<feature type="domain" description="HTH tetR-type" evidence="3">
    <location>
        <begin position="23"/>
        <end position="83"/>
    </location>
</feature>
<evidence type="ECO:0000259" key="3">
    <source>
        <dbReference type="PROSITE" id="PS50977"/>
    </source>
</evidence>
<dbReference type="InterPro" id="IPR001647">
    <property type="entry name" value="HTH_TetR"/>
</dbReference>
<feature type="DNA-binding region" description="H-T-H motif" evidence="2">
    <location>
        <begin position="46"/>
        <end position="65"/>
    </location>
</feature>
<keyword evidence="5" id="KW-1185">Reference proteome</keyword>
<dbReference type="AlphaFoldDB" id="A0A2T4UG09"/>
<dbReference type="Proteomes" id="UP000240739">
    <property type="component" value="Unassembled WGS sequence"/>
</dbReference>
<dbReference type="OrthoDB" id="3481545at2"/>
<dbReference type="PRINTS" id="PR00455">
    <property type="entry name" value="HTHTETR"/>
</dbReference>
<evidence type="ECO:0000256" key="2">
    <source>
        <dbReference type="PROSITE-ProRule" id="PRU00335"/>
    </source>
</evidence>
<gene>
    <name evidence="4" type="ORF">C7Y72_00170</name>
</gene>
<dbReference type="InterPro" id="IPR049513">
    <property type="entry name" value="TetR_C_40"/>
</dbReference>
<evidence type="ECO:0000256" key="1">
    <source>
        <dbReference type="ARBA" id="ARBA00023125"/>
    </source>
</evidence>
<protein>
    <submittedName>
        <fullName evidence="4">TetR/AcrR family transcriptional regulator</fullName>
    </submittedName>
</protein>
<dbReference type="Gene3D" id="1.10.357.10">
    <property type="entry name" value="Tetracycline Repressor, domain 2"/>
    <property type="match status" value="1"/>
</dbReference>
<dbReference type="InterPro" id="IPR009057">
    <property type="entry name" value="Homeodomain-like_sf"/>
</dbReference>
<sequence length="213" mass="23425">MARVLATLVAVDMPATRTDRRRARTRRQLVAAARELITERGVAGLRIAELTDAADVGRGSFYNHFDSKEDLVAAVFRESLETLAHTILTSIPDDLPPAERAAMADRRFVRLAYEDPDFARLLVQLHNGDDLFATATLPYARMALEPGIASGDFDVPDVDVMLVMLASSSMGLIRAILEGRVPPHAEQAHAESILRLLGVTDDEARRISRLPLD</sequence>
<dbReference type="Pfam" id="PF00440">
    <property type="entry name" value="TetR_N"/>
    <property type="match status" value="1"/>
</dbReference>
<proteinExistence type="predicted"/>